<evidence type="ECO:0000256" key="5">
    <source>
        <dbReference type="ARBA" id="ARBA00022989"/>
    </source>
</evidence>
<feature type="domain" description="Major facilitator superfamily (MFS) profile" evidence="8">
    <location>
        <begin position="210"/>
        <end position="407"/>
    </location>
</feature>
<dbReference type="Proteomes" id="UP000249341">
    <property type="component" value="Unassembled WGS sequence"/>
</dbReference>
<feature type="transmembrane region" description="Helical" evidence="7">
    <location>
        <begin position="364"/>
        <end position="385"/>
    </location>
</feature>
<dbReference type="RefSeq" id="WP_111651942.1">
    <property type="nucleotide sequence ID" value="NZ_JACHWI010000004.1"/>
</dbReference>
<dbReference type="PANTHER" id="PTHR23513:SF11">
    <property type="entry name" value="STAPHYLOFERRIN A TRANSPORTER"/>
    <property type="match status" value="1"/>
</dbReference>
<keyword evidence="3" id="KW-1003">Cell membrane</keyword>
<evidence type="ECO:0000256" key="6">
    <source>
        <dbReference type="ARBA" id="ARBA00023136"/>
    </source>
</evidence>
<keyword evidence="5 7" id="KW-1133">Transmembrane helix</keyword>
<keyword evidence="4 7" id="KW-0812">Transmembrane</keyword>
<gene>
    <name evidence="9" type="ORF">B0I29_11471</name>
</gene>
<comment type="subcellular location">
    <subcellularLocation>
        <location evidence="1">Cell membrane</location>
        <topology evidence="1">Multi-pass membrane protein</topology>
    </subcellularLocation>
</comment>
<name>A0A327Z8A2_9ACTN</name>
<feature type="transmembrane region" description="Helical" evidence="7">
    <location>
        <begin position="300"/>
        <end position="323"/>
    </location>
</feature>
<keyword evidence="10" id="KW-1185">Reference proteome</keyword>
<feature type="transmembrane region" description="Helical" evidence="7">
    <location>
        <begin position="136"/>
        <end position="160"/>
    </location>
</feature>
<dbReference type="InterPro" id="IPR020846">
    <property type="entry name" value="MFS_dom"/>
</dbReference>
<evidence type="ECO:0000256" key="3">
    <source>
        <dbReference type="ARBA" id="ARBA00022475"/>
    </source>
</evidence>
<accession>A0A327Z8A2</accession>
<evidence type="ECO:0000256" key="7">
    <source>
        <dbReference type="SAM" id="Phobius"/>
    </source>
</evidence>
<proteinExistence type="predicted"/>
<dbReference type="InterPro" id="IPR010290">
    <property type="entry name" value="TM_effector"/>
</dbReference>
<dbReference type="GO" id="GO:0022857">
    <property type="term" value="F:transmembrane transporter activity"/>
    <property type="evidence" value="ECO:0007669"/>
    <property type="project" value="InterPro"/>
</dbReference>
<dbReference type="AlphaFoldDB" id="A0A327Z8A2"/>
<keyword evidence="2" id="KW-0813">Transport</keyword>
<dbReference type="OrthoDB" id="5178159at2"/>
<dbReference type="CDD" id="cd06173">
    <property type="entry name" value="MFS_MefA_like"/>
    <property type="match status" value="1"/>
</dbReference>
<dbReference type="PROSITE" id="PS50850">
    <property type="entry name" value="MFS"/>
    <property type="match status" value="1"/>
</dbReference>
<evidence type="ECO:0000256" key="1">
    <source>
        <dbReference type="ARBA" id="ARBA00004651"/>
    </source>
</evidence>
<dbReference type="Pfam" id="PF05977">
    <property type="entry name" value="MFS_3"/>
    <property type="match status" value="1"/>
</dbReference>
<feature type="transmembrane region" description="Helical" evidence="7">
    <location>
        <begin position="101"/>
        <end position="124"/>
    </location>
</feature>
<feature type="transmembrane region" description="Helical" evidence="7">
    <location>
        <begin position="44"/>
        <end position="65"/>
    </location>
</feature>
<comment type="caution">
    <text evidence="9">The sequence shown here is derived from an EMBL/GenBank/DDBJ whole genome shotgun (WGS) entry which is preliminary data.</text>
</comment>
<feature type="transmembrane region" description="Helical" evidence="7">
    <location>
        <begin position="335"/>
        <end position="358"/>
    </location>
</feature>
<dbReference type="Gene3D" id="1.20.1250.20">
    <property type="entry name" value="MFS general substrate transporter like domains"/>
    <property type="match status" value="2"/>
</dbReference>
<feature type="transmembrane region" description="Helical" evidence="7">
    <location>
        <begin position="210"/>
        <end position="234"/>
    </location>
</feature>
<dbReference type="EMBL" id="QLMJ01000014">
    <property type="protein sequence ID" value="RAK31823.1"/>
    <property type="molecule type" value="Genomic_DNA"/>
</dbReference>
<feature type="transmembrane region" description="Helical" evidence="7">
    <location>
        <begin position="246"/>
        <end position="265"/>
    </location>
</feature>
<dbReference type="InterPro" id="IPR036259">
    <property type="entry name" value="MFS_trans_sf"/>
</dbReference>
<dbReference type="SUPFAM" id="SSF103473">
    <property type="entry name" value="MFS general substrate transporter"/>
    <property type="match status" value="1"/>
</dbReference>
<feature type="transmembrane region" description="Helical" evidence="7">
    <location>
        <begin position="272"/>
        <end position="294"/>
    </location>
</feature>
<dbReference type="GO" id="GO:0005886">
    <property type="term" value="C:plasma membrane"/>
    <property type="evidence" value="ECO:0007669"/>
    <property type="project" value="UniProtKB-SubCell"/>
</dbReference>
<evidence type="ECO:0000259" key="8">
    <source>
        <dbReference type="PROSITE" id="PS50850"/>
    </source>
</evidence>
<organism evidence="9 10">
    <name type="scientific">Actinoplanes lutulentus</name>
    <dbReference type="NCBI Taxonomy" id="1287878"/>
    <lineage>
        <taxon>Bacteria</taxon>
        <taxon>Bacillati</taxon>
        <taxon>Actinomycetota</taxon>
        <taxon>Actinomycetes</taxon>
        <taxon>Micromonosporales</taxon>
        <taxon>Micromonosporaceae</taxon>
        <taxon>Actinoplanes</taxon>
    </lineage>
</organism>
<sequence length="407" mass="40779">MSFTSAESRWADVHLAATGRAISVCGDLLAATTLALVLQDSGHGGLAVSGLLLAASLPIALLAPLTGRLVDRADSRTLLVCAGLAQAALCAALIFTTQPVLIIALVALLACGVAVTQPTFAALVPGMVREADLARASGLVQTAGQIGMLAAPALAGILLGQAGPKLPLTLAAASYLALVGIGLLIRTRRGAPTGATKPPAVSFRLRDDRVLTVMTVAVAAVVGGVSAINVFEVFFIRDTLGASTSVYGFVMASWTVGMLSASLTFGRAPRRWITLPTVLALLGFTCAMVCAGATVSSAGWLIPLWIVGGAANGALNICTTVLIASRVPSAAHGRAFAVTTAAVQGAGLTGLLVAGPLAEAFEPRILVAAAGAAGILAALACLPMVRSEPPATPATGGRSEIRDNVAA</sequence>
<feature type="transmembrane region" description="Helical" evidence="7">
    <location>
        <begin position="77"/>
        <end position="95"/>
    </location>
</feature>
<evidence type="ECO:0000313" key="9">
    <source>
        <dbReference type="EMBL" id="RAK31823.1"/>
    </source>
</evidence>
<feature type="transmembrane region" description="Helical" evidence="7">
    <location>
        <begin position="166"/>
        <end position="185"/>
    </location>
</feature>
<evidence type="ECO:0000313" key="10">
    <source>
        <dbReference type="Proteomes" id="UP000249341"/>
    </source>
</evidence>
<feature type="transmembrane region" description="Helical" evidence="7">
    <location>
        <begin position="21"/>
        <end position="38"/>
    </location>
</feature>
<evidence type="ECO:0000256" key="4">
    <source>
        <dbReference type="ARBA" id="ARBA00022692"/>
    </source>
</evidence>
<protein>
    <submittedName>
        <fullName evidence="9">Putative MFS family arabinose efflux permease</fullName>
    </submittedName>
</protein>
<evidence type="ECO:0000256" key="2">
    <source>
        <dbReference type="ARBA" id="ARBA00022448"/>
    </source>
</evidence>
<dbReference type="PANTHER" id="PTHR23513">
    <property type="entry name" value="INTEGRAL MEMBRANE EFFLUX PROTEIN-RELATED"/>
    <property type="match status" value="1"/>
</dbReference>
<reference evidence="9 10" key="1">
    <citation type="submission" date="2018-06" db="EMBL/GenBank/DDBJ databases">
        <title>Genomic Encyclopedia of Type Strains, Phase III (KMG-III): the genomes of soil and plant-associated and newly described type strains.</title>
        <authorList>
            <person name="Whitman W."/>
        </authorList>
    </citation>
    <scope>NUCLEOTIDE SEQUENCE [LARGE SCALE GENOMIC DNA]</scope>
    <source>
        <strain evidence="9 10">CGMCC 4.7090</strain>
    </source>
</reference>
<keyword evidence="6 7" id="KW-0472">Membrane</keyword>